<comment type="caution">
    <text evidence="1">The sequence shown here is derived from an EMBL/GenBank/DDBJ whole genome shotgun (WGS) entry which is preliminary data.</text>
</comment>
<dbReference type="RefSeq" id="WP_186879257.1">
    <property type="nucleotide sequence ID" value="NZ_JACOPN010000011.1"/>
</dbReference>
<accession>A0A8J6M5J9</accession>
<dbReference type="EMBL" id="JACOPN010000011">
    <property type="protein sequence ID" value="MBC5718187.1"/>
    <property type="molecule type" value="Genomic_DNA"/>
</dbReference>
<protein>
    <submittedName>
        <fullName evidence="1">Uncharacterized protein</fullName>
    </submittedName>
</protein>
<name>A0A8J6M5J9_9FIRM</name>
<evidence type="ECO:0000313" key="2">
    <source>
        <dbReference type="Proteomes" id="UP000602260"/>
    </source>
</evidence>
<organism evidence="1 2">
    <name type="scientific">Flintibacter faecis</name>
    <dbReference type="NCBI Taxonomy" id="2763047"/>
    <lineage>
        <taxon>Bacteria</taxon>
        <taxon>Bacillati</taxon>
        <taxon>Bacillota</taxon>
        <taxon>Clostridia</taxon>
        <taxon>Eubacteriales</taxon>
        <taxon>Flintibacter</taxon>
    </lineage>
</organism>
<gene>
    <name evidence="1" type="ORF">H8S55_12860</name>
</gene>
<dbReference type="Proteomes" id="UP000602260">
    <property type="component" value="Unassembled WGS sequence"/>
</dbReference>
<sequence length="95" mass="10745">MSSTIVPANTPEQNRFKTIRDFKDCIRWGGEVEFSWNGIIYDVTHCSSGEISIAAAYQQNTEKLCATPDEALDYMVGNDRLRDIITKVTVLDRTI</sequence>
<proteinExistence type="predicted"/>
<dbReference type="AlphaFoldDB" id="A0A8J6M5J9"/>
<reference evidence="1" key="1">
    <citation type="submission" date="2020-08" db="EMBL/GenBank/DDBJ databases">
        <title>Genome public.</title>
        <authorList>
            <person name="Liu C."/>
            <person name="Sun Q."/>
        </authorList>
    </citation>
    <scope>NUCLEOTIDE SEQUENCE</scope>
    <source>
        <strain evidence="1">BX5</strain>
    </source>
</reference>
<keyword evidence="2" id="KW-1185">Reference proteome</keyword>
<evidence type="ECO:0000313" key="1">
    <source>
        <dbReference type="EMBL" id="MBC5718187.1"/>
    </source>
</evidence>